<dbReference type="EMBL" id="JAIWYP010000002">
    <property type="protein sequence ID" value="KAH3860852.1"/>
    <property type="molecule type" value="Genomic_DNA"/>
</dbReference>
<sequence length="90" mass="10218">MYVEVQIVLRRTNIYLEVYFIFVRRSAIAPRLTGHRPDTANAFSTEAKVAGYSACLNTARNFALVTSNPFLAYERLEQMVSTLDLRGTNI</sequence>
<evidence type="ECO:0000313" key="2">
    <source>
        <dbReference type="Proteomes" id="UP000828390"/>
    </source>
</evidence>
<reference evidence="1" key="1">
    <citation type="journal article" date="2019" name="bioRxiv">
        <title>The Genome of the Zebra Mussel, Dreissena polymorpha: A Resource for Invasive Species Research.</title>
        <authorList>
            <person name="McCartney M.A."/>
            <person name="Auch B."/>
            <person name="Kono T."/>
            <person name="Mallez S."/>
            <person name="Zhang Y."/>
            <person name="Obille A."/>
            <person name="Becker A."/>
            <person name="Abrahante J.E."/>
            <person name="Garbe J."/>
            <person name="Badalamenti J.P."/>
            <person name="Herman A."/>
            <person name="Mangelson H."/>
            <person name="Liachko I."/>
            <person name="Sullivan S."/>
            <person name="Sone E.D."/>
            <person name="Koren S."/>
            <person name="Silverstein K.A.T."/>
            <person name="Beckman K.B."/>
            <person name="Gohl D.M."/>
        </authorList>
    </citation>
    <scope>NUCLEOTIDE SEQUENCE</scope>
    <source>
        <strain evidence="1">Duluth1</strain>
        <tissue evidence="1">Whole animal</tissue>
    </source>
</reference>
<keyword evidence="2" id="KW-1185">Reference proteome</keyword>
<proteinExistence type="predicted"/>
<reference evidence="1" key="2">
    <citation type="submission" date="2020-11" db="EMBL/GenBank/DDBJ databases">
        <authorList>
            <person name="McCartney M.A."/>
            <person name="Auch B."/>
            <person name="Kono T."/>
            <person name="Mallez S."/>
            <person name="Becker A."/>
            <person name="Gohl D.M."/>
            <person name="Silverstein K.A.T."/>
            <person name="Koren S."/>
            <person name="Bechman K.B."/>
            <person name="Herman A."/>
            <person name="Abrahante J.E."/>
            <person name="Garbe J."/>
        </authorList>
    </citation>
    <scope>NUCLEOTIDE SEQUENCE</scope>
    <source>
        <strain evidence="1">Duluth1</strain>
        <tissue evidence="1">Whole animal</tissue>
    </source>
</reference>
<comment type="caution">
    <text evidence="1">The sequence shown here is derived from an EMBL/GenBank/DDBJ whole genome shotgun (WGS) entry which is preliminary data.</text>
</comment>
<evidence type="ECO:0000313" key="1">
    <source>
        <dbReference type="EMBL" id="KAH3860852.1"/>
    </source>
</evidence>
<organism evidence="1 2">
    <name type="scientific">Dreissena polymorpha</name>
    <name type="common">Zebra mussel</name>
    <name type="synonym">Mytilus polymorpha</name>
    <dbReference type="NCBI Taxonomy" id="45954"/>
    <lineage>
        <taxon>Eukaryota</taxon>
        <taxon>Metazoa</taxon>
        <taxon>Spiralia</taxon>
        <taxon>Lophotrochozoa</taxon>
        <taxon>Mollusca</taxon>
        <taxon>Bivalvia</taxon>
        <taxon>Autobranchia</taxon>
        <taxon>Heteroconchia</taxon>
        <taxon>Euheterodonta</taxon>
        <taxon>Imparidentia</taxon>
        <taxon>Neoheterodontei</taxon>
        <taxon>Myida</taxon>
        <taxon>Dreissenoidea</taxon>
        <taxon>Dreissenidae</taxon>
        <taxon>Dreissena</taxon>
    </lineage>
</organism>
<accession>A0A9D4RBP8</accession>
<gene>
    <name evidence="1" type="ORF">DPMN_023775</name>
</gene>
<dbReference type="Proteomes" id="UP000828390">
    <property type="component" value="Unassembled WGS sequence"/>
</dbReference>
<dbReference type="AlphaFoldDB" id="A0A9D4RBP8"/>
<name>A0A9D4RBP8_DREPO</name>
<protein>
    <submittedName>
        <fullName evidence="1">Uncharacterized protein</fullName>
    </submittedName>
</protein>